<dbReference type="OrthoDB" id="181905at2"/>
<dbReference type="GO" id="GO:0005886">
    <property type="term" value="C:plasma membrane"/>
    <property type="evidence" value="ECO:0007669"/>
    <property type="project" value="TreeGrafter"/>
</dbReference>
<dbReference type="EMBL" id="VYSA01000001">
    <property type="protein sequence ID" value="KAA9110680.1"/>
    <property type="molecule type" value="Genomic_DNA"/>
</dbReference>
<dbReference type="PANTHER" id="PTHR11328">
    <property type="entry name" value="MAJOR FACILITATOR SUPERFAMILY DOMAIN-CONTAINING PROTEIN"/>
    <property type="match status" value="1"/>
</dbReference>
<dbReference type="InterPro" id="IPR001927">
    <property type="entry name" value="Na/Gal_symport"/>
</dbReference>
<feature type="transmembrane region" description="Helical" evidence="3">
    <location>
        <begin position="48"/>
        <end position="70"/>
    </location>
</feature>
<keyword evidence="2" id="KW-0769">Symport</keyword>
<accession>A0A5J5J3V1</accession>
<dbReference type="PANTHER" id="PTHR11328:SF36">
    <property type="entry name" value="MELIBIOSE PERMEASE"/>
    <property type="match status" value="1"/>
</dbReference>
<sequence length="454" mass="48626">MVRAAVPQSAVAPAVQRRSIIAAGFGQNIVLTTVTTFILVYLLQYAHISTQGMAVVTAIITAAKIFDAVSDPVMGSIVDMTRSRWGKLRPYILYSAAPVAILSTLLFCVPDGPEVWQLVFFGVCYFLWGFAYTVCDVPYWGLIGSAFPNPTERTGVISHVRAFGSIALGVATLGMPWFARLLSGGGETTGLGWSLAVGIASVIGMGLFLLAFFNTRERHDPATQERLSFRVLFTTLLRNTSLLMVLLGSVLGFGRYIVQAGGAVFVVVAYGDEAYFTLVGAAIIVGMVLSSFTAPLLLRVVSGRAAIIGSSFIGATLYIGMYFAGYQNLIVMMVFIFLTGLTLGIFLVVQATMIADSVDDVERRTGVRNDGISFSTLTFVSKIMNALAVLVFGIFIVVAGYQSGVTVTPQMQQTLFVSITLVPALSCVLSAVPFFFYRIGSAGRNVGASEGVRR</sequence>
<reference evidence="5" key="1">
    <citation type="submission" date="2019-09" db="EMBL/GenBank/DDBJ databases">
        <title>Mumia zhuanghuii sp. nov. isolated from the intestinal contents of plateau pika (Ochotona curzoniae) in the Qinghai-Tibet plateau of China.</title>
        <authorList>
            <person name="Tian Z."/>
        </authorList>
    </citation>
    <scope>NUCLEOTIDE SEQUENCE [LARGE SCALE GENOMIC DNA]</scope>
    <source>
        <strain evidence="5">JCM 30598</strain>
    </source>
</reference>
<protein>
    <submittedName>
        <fullName evidence="4">MFS transporter</fullName>
    </submittedName>
</protein>
<organism evidence="4 5">
    <name type="scientific">Microbacterium rhizomatis</name>
    <dbReference type="NCBI Taxonomy" id="1631477"/>
    <lineage>
        <taxon>Bacteria</taxon>
        <taxon>Bacillati</taxon>
        <taxon>Actinomycetota</taxon>
        <taxon>Actinomycetes</taxon>
        <taxon>Micrococcales</taxon>
        <taxon>Microbacteriaceae</taxon>
        <taxon>Microbacterium</taxon>
    </lineage>
</organism>
<feature type="transmembrane region" description="Helical" evidence="3">
    <location>
        <begin position="91"/>
        <end position="109"/>
    </location>
</feature>
<dbReference type="InterPro" id="IPR036259">
    <property type="entry name" value="MFS_trans_sf"/>
</dbReference>
<feature type="transmembrane region" description="Helical" evidence="3">
    <location>
        <begin position="274"/>
        <end position="298"/>
    </location>
</feature>
<comment type="caution">
    <text evidence="4">The sequence shown here is derived from an EMBL/GenBank/DDBJ whole genome shotgun (WGS) entry which is preliminary data.</text>
</comment>
<feature type="transmembrane region" description="Helical" evidence="3">
    <location>
        <begin position="156"/>
        <end position="179"/>
    </location>
</feature>
<keyword evidence="1" id="KW-0813">Transport</keyword>
<evidence type="ECO:0000256" key="1">
    <source>
        <dbReference type="ARBA" id="ARBA00022448"/>
    </source>
</evidence>
<dbReference type="NCBIfam" id="TIGR00792">
    <property type="entry name" value="gph"/>
    <property type="match status" value="1"/>
</dbReference>
<feature type="transmembrane region" description="Helical" evidence="3">
    <location>
        <begin position="236"/>
        <end position="254"/>
    </location>
</feature>
<dbReference type="GO" id="GO:0015293">
    <property type="term" value="F:symporter activity"/>
    <property type="evidence" value="ECO:0007669"/>
    <property type="project" value="UniProtKB-KW"/>
</dbReference>
<evidence type="ECO:0000313" key="4">
    <source>
        <dbReference type="EMBL" id="KAA9110680.1"/>
    </source>
</evidence>
<feature type="transmembrane region" description="Helical" evidence="3">
    <location>
        <begin position="20"/>
        <end position="42"/>
    </location>
</feature>
<feature type="transmembrane region" description="Helical" evidence="3">
    <location>
        <begin position="305"/>
        <end position="323"/>
    </location>
</feature>
<feature type="transmembrane region" description="Helical" evidence="3">
    <location>
        <begin position="191"/>
        <end position="215"/>
    </location>
</feature>
<dbReference type="Gene3D" id="1.20.1250.20">
    <property type="entry name" value="MFS general substrate transporter like domains"/>
    <property type="match status" value="2"/>
</dbReference>
<evidence type="ECO:0000256" key="2">
    <source>
        <dbReference type="ARBA" id="ARBA00022847"/>
    </source>
</evidence>
<dbReference type="InterPro" id="IPR039672">
    <property type="entry name" value="MFS_2"/>
</dbReference>
<dbReference type="InterPro" id="IPR001036">
    <property type="entry name" value="Acrflvin-R"/>
</dbReference>
<feature type="transmembrane region" description="Helical" evidence="3">
    <location>
        <begin position="415"/>
        <end position="437"/>
    </location>
</feature>
<gene>
    <name evidence="4" type="ORF">F6B43_03245</name>
</gene>
<dbReference type="Proteomes" id="UP000325827">
    <property type="component" value="Unassembled WGS sequence"/>
</dbReference>
<keyword evidence="5" id="KW-1185">Reference proteome</keyword>
<keyword evidence="3" id="KW-0812">Transmembrane</keyword>
<dbReference type="Pfam" id="PF13347">
    <property type="entry name" value="MFS_2"/>
    <property type="match status" value="1"/>
</dbReference>
<proteinExistence type="predicted"/>
<evidence type="ECO:0000313" key="5">
    <source>
        <dbReference type="Proteomes" id="UP000325827"/>
    </source>
</evidence>
<dbReference type="SUPFAM" id="SSF103473">
    <property type="entry name" value="MFS general substrate transporter"/>
    <property type="match status" value="1"/>
</dbReference>
<feature type="transmembrane region" description="Helical" evidence="3">
    <location>
        <begin position="383"/>
        <end position="403"/>
    </location>
</feature>
<name>A0A5J5J3V1_9MICO</name>
<dbReference type="GO" id="GO:0006814">
    <property type="term" value="P:sodium ion transport"/>
    <property type="evidence" value="ECO:0007669"/>
    <property type="project" value="InterPro"/>
</dbReference>
<keyword evidence="3" id="KW-1133">Transmembrane helix</keyword>
<evidence type="ECO:0000256" key="3">
    <source>
        <dbReference type="SAM" id="Phobius"/>
    </source>
</evidence>
<keyword evidence="3" id="KW-0472">Membrane</keyword>
<dbReference type="GO" id="GO:0008643">
    <property type="term" value="P:carbohydrate transport"/>
    <property type="evidence" value="ECO:0007669"/>
    <property type="project" value="InterPro"/>
</dbReference>
<dbReference type="AlphaFoldDB" id="A0A5J5J3V1"/>
<dbReference type="PRINTS" id="PR00702">
    <property type="entry name" value="ACRIFLAVINRP"/>
</dbReference>
<feature type="transmembrane region" description="Helical" evidence="3">
    <location>
        <begin position="329"/>
        <end position="349"/>
    </location>
</feature>